<dbReference type="GO" id="GO:0046872">
    <property type="term" value="F:metal ion binding"/>
    <property type="evidence" value="ECO:0007669"/>
    <property type="project" value="UniProtKB-KW"/>
</dbReference>
<protein>
    <submittedName>
        <fullName evidence="4">Glutamate carboxypeptidase</fullName>
    </submittedName>
</protein>
<dbReference type="CDD" id="cd03885">
    <property type="entry name" value="M20_CPDG2"/>
    <property type="match status" value="1"/>
</dbReference>
<dbReference type="InterPro" id="IPR011650">
    <property type="entry name" value="Peptidase_M20_dimer"/>
</dbReference>
<dbReference type="OMA" id="HADTVWP"/>
<dbReference type="GO" id="GO:0004180">
    <property type="term" value="F:carboxypeptidase activity"/>
    <property type="evidence" value="ECO:0007669"/>
    <property type="project" value="UniProtKB-KW"/>
</dbReference>
<dbReference type="SUPFAM" id="SSF55031">
    <property type="entry name" value="Bacterial exopeptidase dimerisation domain"/>
    <property type="match status" value="1"/>
</dbReference>
<dbReference type="RefSeq" id="WP_014425917.1">
    <property type="nucleotide sequence ID" value="NZ_FNJQ01000020.1"/>
</dbReference>
<dbReference type="PANTHER" id="PTHR43808">
    <property type="entry name" value="ACETYLORNITHINE DEACETYLASE"/>
    <property type="match status" value="1"/>
</dbReference>
<feature type="domain" description="Peptidase M20 dimerisation" evidence="3">
    <location>
        <begin position="176"/>
        <end position="276"/>
    </location>
</feature>
<dbReference type="PIRSF" id="PIRSF037238">
    <property type="entry name" value="Carboxypeptidase_G2"/>
    <property type="match status" value="1"/>
</dbReference>
<dbReference type="Gene3D" id="3.30.70.360">
    <property type="match status" value="1"/>
</dbReference>
<keyword evidence="4" id="KW-0645">Protease</keyword>
<reference evidence="4 5" key="1">
    <citation type="submission" date="2016-10" db="EMBL/GenBank/DDBJ databases">
        <authorList>
            <person name="de Groot N.N."/>
        </authorList>
    </citation>
    <scope>NUCLEOTIDE SEQUENCE [LARGE SCALE GENOMIC DNA]</scope>
    <source>
        <strain evidence="4 5">S137</strain>
    </source>
</reference>
<dbReference type="Gene3D" id="3.40.630.10">
    <property type="entry name" value="Zn peptidases"/>
    <property type="match status" value="1"/>
</dbReference>
<dbReference type="AlphaFoldDB" id="A0A1H0SZW8"/>
<dbReference type="InterPro" id="IPR050072">
    <property type="entry name" value="Peptidase_M20A"/>
</dbReference>
<dbReference type="InterPro" id="IPR036264">
    <property type="entry name" value="Bact_exopeptidase_dim_dom"/>
</dbReference>
<organism evidence="4 5">
    <name type="scientific">Selenomonas ruminantium</name>
    <dbReference type="NCBI Taxonomy" id="971"/>
    <lineage>
        <taxon>Bacteria</taxon>
        <taxon>Bacillati</taxon>
        <taxon>Bacillota</taxon>
        <taxon>Negativicutes</taxon>
        <taxon>Selenomonadales</taxon>
        <taxon>Selenomonadaceae</taxon>
        <taxon>Selenomonas</taxon>
    </lineage>
</organism>
<gene>
    <name evidence="4" type="ORF">SAMN05216366_12052</name>
</gene>
<evidence type="ECO:0000259" key="3">
    <source>
        <dbReference type="Pfam" id="PF07687"/>
    </source>
</evidence>
<dbReference type="OrthoDB" id="9783294at2"/>
<dbReference type="InterPro" id="IPR002933">
    <property type="entry name" value="Peptidase_M20"/>
</dbReference>
<dbReference type="EMBL" id="FNJQ01000020">
    <property type="protein sequence ID" value="SDP47249.1"/>
    <property type="molecule type" value="Genomic_DNA"/>
</dbReference>
<evidence type="ECO:0000313" key="4">
    <source>
        <dbReference type="EMBL" id="SDP47249.1"/>
    </source>
</evidence>
<name>A0A1H0SZW8_SELRU</name>
<proteinExistence type="predicted"/>
<keyword evidence="1" id="KW-0479">Metal-binding</keyword>
<evidence type="ECO:0000256" key="1">
    <source>
        <dbReference type="ARBA" id="ARBA00022723"/>
    </source>
</evidence>
<accession>A0A1H0SZW8</accession>
<dbReference type="SUPFAM" id="SSF53187">
    <property type="entry name" value="Zn-dependent exopeptidases"/>
    <property type="match status" value="1"/>
</dbReference>
<sequence>MELEKQRYLDELAKLVNIDSVSSEPEGAGKIAAFMKEKYESLGWLAEEVRLSPTIAPCLRIVNREADHYDVLVLAHMDTVFPLGTAAKRPFTIDGNRAYGPGVIDCKAGMLSGFYALANLQARGVLQEASICVFLNSDHEGISSRYSAVYSTELARKSRYVLVLEAGRANGNLVHKRKGIARYHINIKGVAAHAGVDYQAGRNAVEELAHWIIALQSATDFTKETTVNVGKVWGGTGISAVPGEAGAEVDVRYYDKAEIERVSGVMKALHNQPHVEGTAAAVEGGITRPPMLPTEKTMELCRRIDEIGQEIGVDFGWTASGGGSDGSFAAAGGTPTIDGLGPVGGGAHSEGEYLEIDSIIPRYELLCRIIQHIIGSR</sequence>
<dbReference type="Pfam" id="PF01546">
    <property type="entry name" value="Peptidase_M20"/>
    <property type="match status" value="1"/>
</dbReference>
<keyword evidence="4" id="KW-0121">Carboxypeptidase</keyword>
<evidence type="ECO:0000313" key="5">
    <source>
        <dbReference type="Proteomes" id="UP000182412"/>
    </source>
</evidence>
<keyword evidence="2" id="KW-0378">Hydrolase</keyword>
<dbReference type="Proteomes" id="UP000182412">
    <property type="component" value="Unassembled WGS sequence"/>
</dbReference>
<dbReference type="Pfam" id="PF07687">
    <property type="entry name" value="M20_dimer"/>
    <property type="match status" value="1"/>
</dbReference>
<dbReference type="InterPro" id="IPR017150">
    <property type="entry name" value="Pept_M20_glutamate_carboxypep"/>
</dbReference>
<evidence type="ECO:0000256" key="2">
    <source>
        <dbReference type="ARBA" id="ARBA00022801"/>
    </source>
</evidence>
<dbReference type="PANTHER" id="PTHR43808:SF9">
    <property type="entry name" value="BLL0789 PROTEIN"/>
    <property type="match status" value="1"/>
</dbReference>